<organism evidence="17">
    <name type="scientific">seawater metagenome</name>
    <dbReference type="NCBI Taxonomy" id="1561972"/>
    <lineage>
        <taxon>unclassified sequences</taxon>
        <taxon>metagenomes</taxon>
        <taxon>ecological metagenomes</taxon>
    </lineage>
</organism>
<dbReference type="Pfam" id="PF02776">
    <property type="entry name" value="TPP_enzyme_N"/>
    <property type="match status" value="1"/>
</dbReference>
<dbReference type="GO" id="GO:0000287">
    <property type="term" value="F:magnesium ion binding"/>
    <property type="evidence" value="ECO:0007669"/>
    <property type="project" value="InterPro"/>
</dbReference>
<dbReference type="InterPro" id="IPR012001">
    <property type="entry name" value="Thiamin_PyroP_enz_TPP-bd_dom"/>
</dbReference>
<keyword evidence="11 13" id="KW-0786">Thiamine pyrophosphate</keyword>
<dbReference type="InterPro" id="IPR029035">
    <property type="entry name" value="DHS-like_NAD/FAD-binding_dom"/>
</dbReference>
<keyword evidence="7" id="KW-0028">Amino-acid biosynthesis</keyword>
<dbReference type="UniPathway" id="UPA00049">
    <property type="reaction ID" value="UER00059"/>
</dbReference>
<dbReference type="GO" id="GO:0050660">
    <property type="term" value="F:flavin adenine dinucleotide binding"/>
    <property type="evidence" value="ECO:0007669"/>
    <property type="project" value="InterPro"/>
</dbReference>
<dbReference type="SUPFAM" id="SSF52518">
    <property type="entry name" value="Thiamin diphosphate-binding fold (THDP-binding)"/>
    <property type="match status" value="2"/>
</dbReference>
<evidence type="ECO:0000256" key="6">
    <source>
        <dbReference type="ARBA" id="ARBA00013145"/>
    </source>
</evidence>
<evidence type="ECO:0000256" key="7">
    <source>
        <dbReference type="ARBA" id="ARBA00022605"/>
    </source>
</evidence>
<reference evidence="17" key="1">
    <citation type="submission" date="2019-09" db="EMBL/GenBank/DDBJ databases">
        <authorList>
            <person name="Needham M D."/>
        </authorList>
    </citation>
    <scope>NUCLEOTIDE SEQUENCE</scope>
</reference>
<dbReference type="CDD" id="cd02015">
    <property type="entry name" value="TPP_AHAS"/>
    <property type="match status" value="1"/>
</dbReference>
<feature type="domain" description="Thiamine pyrophosphate enzyme TPP-binding" evidence="15">
    <location>
        <begin position="431"/>
        <end position="578"/>
    </location>
</feature>
<proteinExistence type="inferred from homology"/>
<dbReference type="UniPathway" id="UPA00047">
    <property type="reaction ID" value="UER00055"/>
</dbReference>
<dbReference type="Gene3D" id="3.40.50.970">
    <property type="match status" value="2"/>
</dbReference>
<evidence type="ECO:0000256" key="10">
    <source>
        <dbReference type="ARBA" id="ARBA00022842"/>
    </source>
</evidence>
<dbReference type="AlphaFoldDB" id="A0A5E8CMD0"/>
<dbReference type="GO" id="GO:0003984">
    <property type="term" value="F:acetolactate synthase activity"/>
    <property type="evidence" value="ECO:0007669"/>
    <property type="project" value="UniProtKB-EC"/>
</dbReference>
<dbReference type="NCBIfam" id="TIGR00118">
    <property type="entry name" value="acolac_lg"/>
    <property type="match status" value="1"/>
</dbReference>
<evidence type="ECO:0000256" key="9">
    <source>
        <dbReference type="ARBA" id="ARBA00022723"/>
    </source>
</evidence>
<comment type="pathway">
    <text evidence="3">Amino-acid biosynthesis; L-isoleucine biosynthesis; L-isoleucine from 2-oxobutanoate: step 1/4.</text>
</comment>
<evidence type="ECO:0000256" key="5">
    <source>
        <dbReference type="ARBA" id="ARBA00007812"/>
    </source>
</evidence>
<dbReference type="InterPro" id="IPR039368">
    <property type="entry name" value="AHAS_TPP"/>
</dbReference>
<dbReference type="InterPro" id="IPR000399">
    <property type="entry name" value="TPP-bd_CS"/>
</dbReference>
<dbReference type="GO" id="GO:0005948">
    <property type="term" value="C:acetolactate synthase complex"/>
    <property type="evidence" value="ECO:0007669"/>
    <property type="project" value="TreeGrafter"/>
</dbReference>
<evidence type="ECO:0000259" key="14">
    <source>
        <dbReference type="Pfam" id="PF00205"/>
    </source>
</evidence>
<evidence type="ECO:0000256" key="4">
    <source>
        <dbReference type="ARBA" id="ARBA00005025"/>
    </source>
</evidence>
<feature type="domain" description="Thiamine pyrophosphate enzyme central" evidence="14">
    <location>
        <begin position="226"/>
        <end position="366"/>
    </location>
</feature>
<evidence type="ECO:0000259" key="16">
    <source>
        <dbReference type="Pfam" id="PF02776"/>
    </source>
</evidence>
<dbReference type="InterPro" id="IPR045229">
    <property type="entry name" value="TPP_enz"/>
</dbReference>
<keyword evidence="10" id="KW-0460">Magnesium</keyword>
<dbReference type="PANTHER" id="PTHR18968">
    <property type="entry name" value="THIAMINE PYROPHOSPHATE ENZYMES"/>
    <property type="match status" value="1"/>
</dbReference>
<dbReference type="EMBL" id="CABVLZ010000010">
    <property type="protein sequence ID" value="VVU95742.1"/>
    <property type="molecule type" value="Genomic_DNA"/>
</dbReference>
<keyword evidence="9" id="KW-0479">Metal-binding</keyword>
<dbReference type="PANTHER" id="PTHR18968:SF13">
    <property type="entry name" value="ACETOLACTATE SYNTHASE CATALYTIC SUBUNIT, MITOCHONDRIAL"/>
    <property type="match status" value="1"/>
</dbReference>
<feature type="domain" description="Thiamine pyrophosphate enzyme N-terminal TPP-binding" evidence="16">
    <location>
        <begin position="33"/>
        <end position="145"/>
    </location>
</feature>
<dbReference type="FunFam" id="3.40.50.1220:FF:000008">
    <property type="entry name" value="Acetolactate synthase"/>
    <property type="match status" value="1"/>
</dbReference>
<dbReference type="Pfam" id="PF02775">
    <property type="entry name" value="TPP_enzyme_C"/>
    <property type="match status" value="1"/>
</dbReference>
<name>A0A5E8CMD0_9ZZZZ</name>
<comment type="cofactor">
    <cofactor evidence="2">
        <name>thiamine diphosphate</name>
        <dbReference type="ChEBI" id="CHEBI:58937"/>
    </cofactor>
</comment>
<dbReference type="EC" id="2.2.1.6" evidence="6"/>
<evidence type="ECO:0000256" key="2">
    <source>
        <dbReference type="ARBA" id="ARBA00001964"/>
    </source>
</evidence>
<sequence length="614" mass="68792">MISRTIIFNKLRYDGINRMINFKRYNSSLSPNMNGARSIIRALEKYDFKVAFGYSGGAVLPLLDAFNFSDIKFIMNRDEQCSGHSASGYTKSSGKTGLTVTTSGPGVTNLVTPLHDALSDGIPFLALTGQVPTNAIGTDAFQECPAVEITKACTKWSYQVKKGDKLEEVIDKAWEIMHAQRKGPVHIDLPKDIMMNEYNNEENTNCYFGRGKFKTKVNPKFNSHKLHNLIQIAKKPVIIAGQGCNDCAEDLRTFVKNTNIPITTTLHAMGSYDERDTKSLHMLGMHGSVYANYAVQNADLIIAIGSRLDDRITGNLNGHAVSAHQAFKEKKGGLVHVDNSTNQISKVKKIVKPDISIQAHAKDFLQIMNKQDYKKDNYQNWHKQINEWKLKFPFYYHPSENGKPKTQEVIKKIYNYVQKNKINQDMIITTGVGNHQMMAAQFYRWSRPKSILTSGSSGTMGVGLPFAIGAQVANPSKKVVVFDGDGSFNMTLNDLGTVVQNNLPIKIVIFNDKRQQMVYVWQKLFFEERFIATDNVNPDFVKLAESYGMQAIDCNNSDDVDTTIELMFETNQPILVDFNIEPDTCLPLVAPGKNLDEMITDYSEIVPMEGLAPS</sequence>
<dbReference type="FunFam" id="3.40.50.970:FF:000007">
    <property type="entry name" value="Acetolactate synthase"/>
    <property type="match status" value="1"/>
</dbReference>
<dbReference type="CDD" id="cd07035">
    <property type="entry name" value="TPP_PYR_POX_like"/>
    <property type="match status" value="1"/>
</dbReference>
<comment type="cofactor">
    <cofactor evidence="1">
        <name>Mg(2+)</name>
        <dbReference type="ChEBI" id="CHEBI:18420"/>
    </cofactor>
</comment>
<evidence type="ECO:0000313" key="17">
    <source>
        <dbReference type="EMBL" id="VVU95742.1"/>
    </source>
</evidence>
<dbReference type="InterPro" id="IPR011766">
    <property type="entry name" value="TPP_enzyme_TPP-bd"/>
</dbReference>
<dbReference type="InterPro" id="IPR029061">
    <property type="entry name" value="THDP-binding"/>
</dbReference>
<dbReference type="InterPro" id="IPR012846">
    <property type="entry name" value="Acetolactate_synth_lsu"/>
</dbReference>
<evidence type="ECO:0000256" key="11">
    <source>
        <dbReference type="ARBA" id="ARBA00023052"/>
    </source>
</evidence>
<evidence type="ECO:0000256" key="1">
    <source>
        <dbReference type="ARBA" id="ARBA00001946"/>
    </source>
</evidence>
<evidence type="ECO:0000256" key="13">
    <source>
        <dbReference type="RuleBase" id="RU362132"/>
    </source>
</evidence>
<dbReference type="GO" id="GO:0009099">
    <property type="term" value="P:L-valine biosynthetic process"/>
    <property type="evidence" value="ECO:0007669"/>
    <property type="project" value="UniProtKB-UniPathway"/>
</dbReference>
<dbReference type="GO" id="GO:0009097">
    <property type="term" value="P:isoleucine biosynthetic process"/>
    <property type="evidence" value="ECO:0007669"/>
    <property type="project" value="UniProtKB-UniPathway"/>
</dbReference>
<evidence type="ECO:0000259" key="15">
    <source>
        <dbReference type="Pfam" id="PF02775"/>
    </source>
</evidence>
<protein>
    <recommendedName>
        <fullName evidence="6">acetolactate synthase</fullName>
        <ecNumber evidence="6">2.2.1.6</ecNumber>
    </recommendedName>
</protein>
<evidence type="ECO:0000256" key="3">
    <source>
        <dbReference type="ARBA" id="ARBA00004974"/>
    </source>
</evidence>
<dbReference type="SUPFAM" id="SSF52467">
    <property type="entry name" value="DHS-like NAD/FAD-binding domain"/>
    <property type="match status" value="1"/>
</dbReference>
<evidence type="ECO:0000256" key="8">
    <source>
        <dbReference type="ARBA" id="ARBA00022679"/>
    </source>
</evidence>
<gene>
    <name evidence="17" type="ORF">CPAV1605_1498</name>
</gene>
<comment type="similarity">
    <text evidence="5 13">Belongs to the TPP enzyme family.</text>
</comment>
<accession>A0A5E8CMD0</accession>
<keyword evidence="8" id="KW-0808">Transferase</keyword>
<dbReference type="GO" id="GO:0005739">
    <property type="term" value="C:mitochondrion"/>
    <property type="evidence" value="ECO:0007669"/>
    <property type="project" value="TreeGrafter"/>
</dbReference>
<dbReference type="InterPro" id="IPR012000">
    <property type="entry name" value="Thiamin_PyroP_enz_cen_dom"/>
</dbReference>
<evidence type="ECO:0000256" key="12">
    <source>
        <dbReference type="ARBA" id="ARBA00023304"/>
    </source>
</evidence>
<dbReference type="Pfam" id="PF00205">
    <property type="entry name" value="TPP_enzyme_M"/>
    <property type="match status" value="1"/>
</dbReference>
<comment type="pathway">
    <text evidence="4">Amino-acid biosynthesis; L-valine biosynthesis; L-valine from pyruvate: step 1/4.</text>
</comment>
<dbReference type="GO" id="GO:0030976">
    <property type="term" value="F:thiamine pyrophosphate binding"/>
    <property type="evidence" value="ECO:0007669"/>
    <property type="project" value="InterPro"/>
</dbReference>
<keyword evidence="12" id="KW-0100">Branched-chain amino acid biosynthesis</keyword>
<dbReference type="Gene3D" id="3.40.50.1220">
    <property type="entry name" value="TPP-binding domain"/>
    <property type="match status" value="1"/>
</dbReference>
<dbReference type="PROSITE" id="PS00187">
    <property type="entry name" value="TPP_ENZYMES"/>
    <property type="match status" value="1"/>
</dbReference>